<evidence type="ECO:0000313" key="2">
    <source>
        <dbReference type="Proteomes" id="UP000821837"/>
    </source>
</evidence>
<dbReference type="EMBL" id="JABSTV010001245">
    <property type="protein sequence ID" value="KAH7984410.1"/>
    <property type="molecule type" value="Genomic_DNA"/>
</dbReference>
<keyword evidence="2" id="KW-1185">Reference proteome</keyword>
<dbReference type="AlphaFoldDB" id="A0A9D4TBG2"/>
<sequence>MEESGSLPPLPVTQRKLVKGDESEFSVLNAELEAVMTDEQAIEDYESVMEYEEAAIMALALLEHAQGFLFAFDNGAIDRS</sequence>
<proteinExistence type="predicted"/>
<dbReference type="Proteomes" id="UP000821837">
    <property type="component" value="Chromosome 1"/>
</dbReference>
<reference evidence="1" key="2">
    <citation type="submission" date="2021-09" db="EMBL/GenBank/DDBJ databases">
        <authorList>
            <person name="Jia N."/>
            <person name="Wang J."/>
            <person name="Shi W."/>
            <person name="Du L."/>
            <person name="Sun Y."/>
            <person name="Zhan W."/>
            <person name="Jiang J."/>
            <person name="Wang Q."/>
            <person name="Zhang B."/>
            <person name="Ji P."/>
            <person name="Sakyi L.B."/>
            <person name="Cui X."/>
            <person name="Yuan T."/>
            <person name="Jiang B."/>
            <person name="Yang W."/>
            <person name="Lam T.T.-Y."/>
            <person name="Chang Q."/>
            <person name="Ding S."/>
            <person name="Wang X."/>
            <person name="Zhu J."/>
            <person name="Ruan X."/>
            <person name="Zhao L."/>
            <person name="Wei J."/>
            <person name="Que T."/>
            <person name="Du C."/>
            <person name="Cheng J."/>
            <person name="Dai P."/>
            <person name="Han X."/>
            <person name="Huang E."/>
            <person name="Gao Y."/>
            <person name="Liu J."/>
            <person name="Shao H."/>
            <person name="Ye R."/>
            <person name="Li L."/>
            <person name="Wei W."/>
            <person name="Wang X."/>
            <person name="Wang C."/>
            <person name="Huo Q."/>
            <person name="Li W."/>
            <person name="Guo W."/>
            <person name="Chen H."/>
            <person name="Chen S."/>
            <person name="Zhou L."/>
            <person name="Zhou L."/>
            <person name="Ni X."/>
            <person name="Tian J."/>
            <person name="Zhou Y."/>
            <person name="Sheng Y."/>
            <person name="Liu T."/>
            <person name="Pan Y."/>
            <person name="Xia L."/>
            <person name="Li J."/>
            <person name="Zhao F."/>
            <person name="Cao W."/>
        </authorList>
    </citation>
    <scope>NUCLEOTIDE SEQUENCE</scope>
    <source>
        <strain evidence="1">Rsan-2018</strain>
        <tissue evidence="1">Larvae</tissue>
    </source>
</reference>
<reference evidence="1" key="1">
    <citation type="journal article" date="2020" name="Cell">
        <title>Large-Scale Comparative Analyses of Tick Genomes Elucidate Their Genetic Diversity and Vector Capacities.</title>
        <authorList>
            <consortium name="Tick Genome and Microbiome Consortium (TIGMIC)"/>
            <person name="Jia N."/>
            <person name="Wang J."/>
            <person name="Shi W."/>
            <person name="Du L."/>
            <person name="Sun Y."/>
            <person name="Zhan W."/>
            <person name="Jiang J.F."/>
            <person name="Wang Q."/>
            <person name="Zhang B."/>
            <person name="Ji P."/>
            <person name="Bell-Sakyi L."/>
            <person name="Cui X.M."/>
            <person name="Yuan T.T."/>
            <person name="Jiang B.G."/>
            <person name="Yang W.F."/>
            <person name="Lam T.T."/>
            <person name="Chang Q.C."/>
            <person name="Ding S.J."/>
            <person name="Wang X.J."/>
            <person name="Zhu J.G."/>
            <person name="Ruan X.D."/>
            <person name="Zhao L."/>
            <person name="Wei J.T."/>
            <person name="Ye R.Z."/>
            <person name="Que T.C."/>
            <person name="Du C.H."/>
            <person name="Zhou Y.H."/>
            <person name="Cheng J.X."/>
            <person name="Dai P.F."/>
            <person name="Guo W.B."/>
            <person name="Han X.H."/>
            <person name="Huang E.J."/>
            <person name="Li L.F."/>
            <person name="Wei W."/>
            <person name="Gao Y.C."/>
            <person name="Liu J.Z."/>
            <person name="Shao H.Z."/>
            <person name="Wang X."/>
            <person name="Wang C.C."/>
            <person name="Yang T.C."/>
            <person name="Huo Q.B."/>
            <person name="Li W."/>
            <person name="Chen H.Y."/>
            <person name="Chen S.E."/>
            <person name="Zhou L.G."/>
            <person name="Ni X.B."/>
            <person name="Tian J.H."/>
            <person name="Sheng Y."/>
            <person name="Liu T."/>
            <person name="Pan Y.S."/>
            <person name="Xia L.Y."/>
            <person name="Li J."/>
            <person name="Zhao F."/>
            <person name="Cao W.C."/>
        </authorList>
    </citation>
    <scope>NUCLEOTIDE SEQUENCE</scope>
    <source>
        <strain evidence="1">Rsan-2018</strain>
    </source>
</reference>
<evidence type="ECO:0000313" key="1">
    <source>
        <dbReference type="EMBL" id="KAH7984410.1"/>
    </source>
</evidence>
<name>A0A9D4TBG2_RHISA</name>
<gene>
    <name evidence="1" type="ORF">HPB52_020430</name>
</gene>
<protein>
    <submittedName>
        <fullName evidence="1">Uncharacterized protein</fullName>
    </submittedName>
</protein>
<comment type="caution">
    <text evidence="1">The sequence shown here is derived from an EMBL/GenBank/DDBJ whole genome shotgun (WGS) entry which is preliminary data.</text>
</comment>
<accession>A0A9D4TBG2</accession>
<organism evidence="1 2">
    <name type="scientific">Rhipicephalus sanguineus</name>
    <name type="common">Brown dog tick</name>
    <name type="synonym">Ixodes sanguineus</name>
    <dbReference type="NCBI Taxonomy" id="34632"/>
    <lineage>
        <taxon>Eukaryota</taxon>
        <taxon>Metazoa</taxon>
        <taxon>Ecdysozoa</taxon>
        <taxon>Arthropoda</taxon>
        <taxon>Chelicerata</taxon>
        <taxon>Arachnida</taxon>
        <taxon>Acari</taxon>
        <taxon>Parasitiformes</taxon>
        <taxon>Ixodida</taxon>
        <taxon>Ixodoidea</taxon>
        <taxon>Ixodidae</taxon>
        <taxon>Rhipicephalinae</taxon>
        <taxon>Rhipicephalus</taxon>
        <taxon>Rhipicephalus</taxon>
    </lineage>
</organism>